<dbReference type="EMBL" id="JBIHMK010000009">
    <property type="protein sequence ID" value="MFH0247456.1"/>
    <property type="molecule type" value="Genomic_DNA"/>
</dbReference>
<reference evidence="2 3" key="1">
    <citation type="submission" date="2024-10" db="EMBL/GenBank/DDBJ databases">
        <authorList>
            <person name="Cho J.-C."/>
        </authorList>
    </citation>
    <scope>NUCLEOTIDE SEQUENCE [LARGE SCALE GENOMIC DNA]</scope>
    <source>
        <strain evidence="2 3">KCTC29696</strain>
    </source>
</reference>
<feature type="region of interest" description="Disordered" evidence="1">
    <location>
        <begin position="1"/>
        <end position="50"/>
    </location>
</feature>
<comment type="caution">
    <text evidence="2">The sequence shown here is derived from an EMBL/GenBank/DDBJ whole genome shotgun (WGS) entry which is preliminary data.</text>
</comment>
<name>A0ABW7HNK8_9ACTN</name>
<proteinExistence type="predicted"/>
<evidence type="ECO:0000313" key="2">
    <source>
        <dbReference type="EMBL" id="MFH0247456.1"/>
    </source>
</evidence>
<evidence type="ECO:0000313" key="3">
    <source>
        <dbReference type="Proteomes" id="UP001607069"/>
    </source>
</evidence>
<dbReference type="Proteomes" id="UP001607069">
    <property type="component" value="Unassembled WGS sequence"/>
</dbReference>
<sequence length="50" mass="5289">MYDTAEPEADAPPAATRALDELPASPPPLLRLAGDGDDDECEPHICRGID</sequence>
<dbReference type="RefSeq" id="WP_237883949.1">
    <property type="nucleotide sequence ID" value="NZ_BAABEN010000004.1"/>
</dbReference>
<protein>
    <submittedName>
        <fullName evidence="2">Uncharacterized protein</fullName>
    </submittedName>
</protein>
<keyword evidence="3" id="KW-1185">Reference proteome</keyword>
<evidence type="ECO:0000256" key="1">
    <source>
        <dbReference type="SAM" id="MobiDB-lite"/>
    </source>
</evidence>
<organism evidence="2 3">
    <name type="scientific">Streptomyces chitinivorans</name>
    <dbReference type="NCBI Taxonomy" id="1257027"/>
    <lineage>
        <taxon>Bacteria</taxon>
        <taxon>Bacillati</taxon>
        <taxon>Actinomycetota</taxon>
        <taxon>Actinomycetes</taxon>
        <taxon>Kitasatosporales</taxon>
        <taxon>Streptomycetaceae</taxon>
        <taxon>Streptomyces</taxon>
    </lineage>
</organism>
<gene>
    <name evidence="2" type="ORF">ACG5V6_04410</name>
</gene>
<accession>A0ABW7HNK8</accession>